<evidence type="ECO:0000256" key="2">
    <source>
        <dbReference type="ARBA" id="ARBA00023015"/>
    </source>
</evidence>
<dbReference type="InterPro" id="IPR013325">
    <property type="entry name" value="RNA_pol_sigma_r2"/>
</dbReference>
<dbReference type="PANTHER" id="PTHR43133">
    <property type="entry name" value="RNA POLYMERASE ECF-TYPE SIGMA FACTO"/>
    <property type="match status" value="1"/>
</dbReference>
<evidence type="ECO:0000256" key="5">
    <source>
        <dbReference type="ARBA" id="ARBA00023163"/>
    </source>
</evidence>
<comment type="similarity">
    <text evidence="1 6">Belongs to the sigma-70 factor family. ECF subfamily.</text>
</comment>
<keyword evidence="5 6" id="KW-0804">Transcription</keyword>
<feature type="domain" description="RNA polymerase sigma-70 region 2" evidence="7">
    <location>
        <begin position="13"/>
        <end position="78"/>
    </location>
</feature>
<dbReference type="AlphaFoldDB" id="A0A7G6Y7F5"/>
<dbReference type="InterPro" id="IPR036388">
    <property type="entry name" value="WH-like_DNA-bd_sf"/>
</dbReference>
<evidence type="ECO:0000256" key="3">
    <source>
        <dbReference type="ARBA" id="ARBA00023082"/>
    </source>
</evidence>
<reference evidence="10" key="1">
    <citation type="submission" date="2019-09" db="EMBL/GenBank/DDBJ databases">
        <title>Antimicrobial potential of Antarctic Bacteria.</title>
        <authorList>
            <person name="Benaud N."/>
            <person name="Edwards R.J."/>
            <person name="Ferrari B.C."/>
        </authorList>
    </citation>
    <scope>NUCLEOTIDE SEQUENCE [LARGE SCALE GENOMIC DNA]</scope>
    <source>
        <strain evidence="10">INR9</strain>
    </source>
</reference>
<dbReference type="GO" id="GO:0003677">
    <property type="term" value="F:DNA binding"/>
    <property type="evidence" value="ECO:0007669"/>
    <property type="project" value="UniProtKB-KW"/>
</dbReference>
<feature type="domain" description="RNA polymerase sigma-70 region 4" evidence="8">
    <location>
        <begin position="111"/>
        <end position="159"/>
    </location>
</feature>
<accession>A0A7G6Y7F5</accession>
<sequence length="170" mass="19315">MPDEDARLLRELHDQHAQAVWRYVVHLTGDRAMADDVVQETLLRAWRKPAVLDQTQQSARAWLFTVARNIVIDDKRSAHSQHEFGTDTLPERPSQDDGADAVLDAWLVSDALAEISDEHRAVIVHAYYGGRSIAEISRELEIPEGTVKSRLHYGLRAMRLALQERGVTER</sequence>
<evidence type="ECO:0000259" key="7">
    <source>
        <dbReference type="Pfam" id="PF04542"/>
    </source>
</evidence>
<dbReference type="Pfam" id="PF04542">
    <property type="entry name" value="Sigma70_r2"/>
    <property type="match status" value="1"/>
</dbReference>
<proteinExistence type="inferred from homology"/>
<dbReference type="KEGG" id="lse:F1C12_04230"/>
<dbReference type="RefSeq" id="WP_185277583.1">
    <property type="nucleotide sequence ID" value="NZ_CP043641.1"/>
</dbReference>
<dbReference type="Gene3D" id="1.10.10.10">
    <property type="entry name" value="Winged helix-like DNA-binding domain superfamily/Winged helix DNA-binding domain"/>
    <property type="match status" value="1"/>
</dbReference>
<dbReference type="InterPro" id="IPR000838">
    <property type="entry name" value="RNA_pol_sigma70_ECF_CS"/>
</dbReference>
<dbReference type="CDD" id="cd06171">
    <property type="entry name" value="Sigma70_r4"/>
    <property type="match status" value="1"/>
</dbReference>
<dbReference type="NCBIfam" id="TIGR02937">
    <property type="entry name" value="sigma70-ECF"/>
    <property type="match status" value="1"/>
</dbReference>
<dbReference type="GO" id="GO:0016987">
    <property type="term" value="F:sigma factor activity"/>
    <property type="evidence" value="ECO:0007669"/>
    <property type="project" value="UniProtKB-KW"/>
</dbReference>
<evidence type="ECO:0000256" key="6">
    <source>
        <dbReference type="RuleBase" id="RU000716"/>
    </source>
</evidence>
<evidence type="ECO:0000256" key="4">
    <source>
        <dbReference type="ARBA" id="ARBA00023125"/>
    </source>
</evidence>
<keyword evidence="3 6" id="KW-0731">Sigma factor</keyword>
<organism evidence="9 10">
    <name type="scientific">Leifsonia shinshuensis</name>
    <dbReference type="NCBI Taxonomy" id="150026"/>
    <lineage>
        <taxon>Bacteria</taxon>
        <taxon>Bacillati</taxon>
        <taxon>Actinomycetota</taxon>
        <taxon>Actinomycetes</taxon>
        <taxon>Micrococcales</taxon>
        <taxon>Microbacteriaceae</taxon>
        <taxon>Leifsonia</taxon>
    </lineage>
</organism>
<dbReference type="PANTHER" id="PTHR43133:SF52">
    <property type="entry name" value="ECF RNA POLYMERASE SIGMA FACTOR SIGL"/>
    <property type="match status" value="1"/>
</dbReference>
<evidence type="ECO:0000313" key="9">
    <source>
        <dbReference type="EMBL" id="QNE34420.1"/>
    </source>
</evidence>
<protein>
    <recommendedName>
        <fullName evidence="6">RNA polymerase sigma factor</fullName>
    </recommendedName>
</protein>
<dbReference type="SUPFAM" id="SSF88946">
    <property type="entry name" value="Sigma2 domain of RNA polymerase sigma factors"/>
    <property type="match status" value="1"/>
</dbReference>
<dbReference type="GO" id="GO:0006352">
    <property type="term" value="P:DNA-templated transcription initiation"/>
    <property type="evidence" value="ECO:0007669"/>
    <property type="project" value="InterPro"/>
</dbReference>
<dbReference type="SUPFAM" id="SSF88659">
    <property type="entry name" value="Sigma3 and sigma4 domains of RNA polymerase sigma factors"/>
    <property type="match status" value="1"/>
</dbReference>
<dbReference type="InterPro" id="IPR013324">
    <property type="entry name" value="RNA_pol_sigma_r3/r4-like"/>
</dbReference>
<dbReference type="Pfam" id="PF04545">
    <property type="entry name" value="Sigma70_r4"/>
    <property type="match status" value="1"/>
</dbReference>
<dbReference type="InterPro" id="IPR007630">
    <property type="entry name" value="RNA_pol_sigma70_r4"/>
</dbReference>
<evidence type="ECO:0000259" key="8">
    <source>
        <dbReference type="Pfam" id="PF04545"/>
    </source>
</evidence>
<name>A0A7G6Y7F5_9MICO</name>
<dbReference type="InterPro" id="IPR014284">
    <property type="entry name" value="RNA_pol_sigma-70_dom"/>
</dbReference>
<dbReference type="InterPro" id="IPR007627">
    <property type="entry name" value="RNA_pol_sigma70_r2"/>
</dbReference>
<dbReference type="NCBIfam" id="NF007227">
    <property type="entry name" value="PRK09645.1"/>
    <property type="match status" value="1"/>
</dbReference>
<evidence type="ECO:0000313" key="10">
    <source>
        <dbReference type="Proteomes" id="UP000515511"/>
    </source>
</evidence>
<dbReference type="Proteomes" id="UP000515511">
    <property type="component" value="Chromosome"/>
</dbReference>
<keyword evidence="2 6" id="KW-0805">Transcription regulation</keyword>
<dbReference type="InterPro" id="IPR039425">
    <property type="entry name" value="RNA_pol_sigma-70-like"/>
</dbReference>
<dbReference type="PROSITE" id="PS01063">
    <property type="entry name" value="SIGMA70_ECF"/>
    <property type="match status" value="1"/>
</dbReference>
<dbReference type="Gene3D" id="1.10.1740.10">
    <property type="match status" value="1"/>
</dbReference>
<gene>
    <name evidence="9" type="ORF">F1C12_04230</name>
</gene>
<evidence type="ECO:0000256" key="1">
    <source>
        <dbReference type="ARBA" id="ARBA00010641"/>
    </source>
</evidence>
<keyword evidence="4 6" id="KW-0238">DNA-binding</keyword>
<dbReference type="EMBL" id="CP043641">
    <property type="protein sequence ID" value="QNE34420.1"/>
    <property type="molecule type" value="Genomic_DNA"/>
</dbReference>